<dbReference type="EMBL" id="JANJQO010002730">
    <property type="protein sequence ID" value="KAJ2966137.1"/>
    <property type="molecule type" value="Genomic_DNA"/>
</dbReference>
<organism evidence="1 2">
    <name type="scientific">Zarea fungicola</name>
    <dbReference type="NCBI Taxonomy" id="93591"/>
    <lineage>
        <taxon>Eukaryota</taxon>
        <taxon>Fungi</taxon>
        <taxon>Dikarya</taxon>
        <taxon>Ascomycota</taxon>
        <taxon>Pezizomycotina</taxon>
        <taxon>Sordariomycetes</taxon>
        <taxon>Hypocreomycetidae</taxon>
        <taxon>Hypocreales</taxon>
        <taxon>Cordycipitaceae</taxon>
        <taxon>Zarea</taxon>
    </lineage>
</organism>
<keyword evidence="2" id="KW-1185">Reference proteome</keyword>
<name>A0ACC1MHJ7_9HYPO</name>
<protein>
    <submittedName>
        <fullName evidence="1">Uncharacterized protein</fullName>
    </submittedName>
</protein>
<evidence type="ECO:0000313" key="1">
    <source>
        <dbReference type="EMBL" id="KAJ2966137.1"/>
    </source>
</evidence>
<reference evidence="1" key="1">
    <citation type="submission" date="2022-08" db="EMBL/GenBank/DDBJ databases">
        <title>Genome Sequence of Lecanicillium fungicola.</title>
        <authorList>
            <person name="Buettner E."/>
        </authorList>
    </citation>
    <scope>NUCLEOTIDE SEQUENCE</scope>
    <source>
        <strain evidence="1">Babe33</strain>
    </source>
</reference>
<proteinExistence type="predicted"/>
<sequence>MDDRRYSELSDSNVDSGSRKSSISKLNALRLFRRSTSRASSFDNSPAVKITCRVESPPIVFHGSSDETTGAFLSGQLAVEVNEDVIELESFVASFKLHVMYKRPFQSHCEECQHRYLQIESWELLRERKTLPRGTHHFPFSTHLDGSQPTTADTPIFSISYELKAEAMVIHQTPQTPGASEQPGTPPNPSPIKFESAVPVKRCIQDPLYPNCPLHIFPPTEITAAASYIPTIHPTGTNTIQLKVDGLSSPGDGDGDPRIWTLSQVNWKLEENIKATVPACVKHQRGAHTVRDDIKGILRDQARVIGGKEIQEGWDSVDMSPDGTLNLELEFGLNRAIVDGDGGESAKYAFGTELGDGTEISHTLLVDLIVTSEVGTDGRSRSKQSTGVCRRLRMRFNIILTNYSGASISWDNEPLPIYGDVSTRPPEYFTDDN</sequence>
<comment type="caution">
    <text evidence="1">The sequence shown here is derived from an EMBL/GenBank/DDBJ whole genome shotgun (WGS) entry which is preliminary data.</text>
</comment>
<accession>A0ACC1MHJ7</accession>
<dbReference type="Proteomes" id="UP001143910">
    <property type="component" value="Unassembled WGS sequence"/>
</dbReference>
<gene>
    <name evidence="1" type="ORF">NQ176_g10290</name>
</gene>
<evidence type="ECO:0000313" key="2">
    <source>
        <dbReference type="Proteomes" id="UP001143910"/>
    </source>
</evidence>